<dbReference type="PANTHER" id="PTHR34388">
    <property type="entry name" value="DNA POLYMERASE III SUBUNIT DELTA"/>
    <property type="match status" value="1"/>
</dbReference>
<sequence>MDAKAAAKAVRQGDVSPVYLLYGSEKFQMKEFAELLEAQLIPKEDRDFAIVHMDLGEVPIQAVVEEAETVPFMVQKKLIFVRDSSFFTAAKDNGKVDHRPEVLLDYVTNPADYSVIVFQVGQEKLDERKKVVKAVKKSGVALSFMPLGGEDLLRWVDKQVKKDDCTLREGAAEAIVRNAGTSLQALSGEIEKLCLYAGAGGTIDAATVDMLVARSTEQNVFALVDDIANLRLDKALGIYYELLKQREEPIKIAALITRQFRIILQVKTLSTQSYSQQQIASQIGLHPYAVKIAGEQARKFETARLEGILNHLANLDYQMKTGAIDKVLGIEMFLLRLGA</sequence>
<evidence type="ECO:0000256" key="3">
    <source>
        <dbReference type="ARBA" id="ARBA00022679"/>
    </source>
</evidence>
<keyword evidence="12" id="KW-1185">Reference proteome</keyword>
<dbReference type="GO" id="GO:0003887">
    <property type="term" value="F:DNA-directed DNA polymerase activity"/>
    <property type="evidence" value="ECO:0007669"/>
    <property type="project" value="UniProtKB-KW"/>
</dbReference>
<evidence type="ECO:0000259" key="10">
    <source>
        <dbReference type="Pfam" id="PF21694"/>
    </source>
</evidence>
<dbReference type="EMBL" id="LIUT01000001">
    <property type="protein sequence ID" value="KOR88348.1"/>
    <property type="molecule type" value="Genomic_DNA"/>
</dbReference>
<evidence type="ECO:0000256" key="4">
    <source>
        <dbReference type="ARBA" id="ARBA00022695"/>
    </source>
</evidence>
<evidence type="ECO:0000256" key="8">
    <source>
        <dbReference type="ARBA" id="ARBA00049244"/>
    </source>
</evidence>
<dbReference type="Pfam" id="PF06144">
    <property type="entry name" value="DNA_pol3_delta"/>
    <property type="match status" value="1"/>
</dbReference>
<feature type="domain" description="DNA polymerase III delta subunit-like C-terminal" evidence="10">
    <location>
        <begin position="217"/>
        <end position="337"/>
    </location>
</feature>
<dbReference type="NCBIfam" id="TIGR01128">
    <property type="entry name" value="holA"/>
    <property type="match status" value="1"/>
</dbReference>
<accession>A0A0M1P1J2</accession>
<dbReference type="InterPro" id="IPR010372">
    <property type="entry name" value="DNA_pol3_delta_N"/>
</dbReference>
<dbReference type="GO" id="GO:0003677">
    <property type="term" value="F:DNA binding"/>
    <property type="evidence" value="ECO:0007669"/>
    <property type="project" value="InterPro"/>
</dbReference>
<dbReference type="RefSeq" id="WP_053489176.1">
    <property type="nucleotide sequence ID" value="NZ_LIUT01000001.1"/>
</dbReference>
<comment type="catalytic activity">
    <reaction evidence="8">
        <text>DNA(n) + a 2'-deoxyribonucleoside 5'-triphosphate = DNA(n+1) + diphosphate</text>
        <dbReference type="Rhea" id="RHEA:22508"/>
        <dbReference type="Rhea" id="RHEA-COMP:17339"/>
        <dbReference type="Rhea" id="RHEA-COMP:17340"/>
        <dbReference type="ChEBI" id="CHEBI:33019"/>
        <dbReference type="ChEBI" id="CHEBI:61560"/>
        <dbReference type="ChEBI" id="CHEBI:173112"/>
        <dbReference type="EC" id="2.7.7.7"/>
    </reaction>
</comment>
<dbReference type="InterPro" id="IPR027417">
    <property type="entry name" value="P-loop_NTPase"/>
</dbReference>
<keyword evidence="6" id="KW-0239">DNA-directed DNA polymerase</keyword>
<evidence type="ECO:0000259" key="9">
    <source>
        <dbReference type="Pfam" id="PF06144"/>
    </source>
</evidence>
<name>A0A0M1P1J2_9BACL</name>
<protein>
    <recommendedName>
        <fullName evidence="2">DNA polymerase III subunit delta</fullName>
        <ecNumber evidence="1">2.7.7.7</ecNumber>
    </recommendedName>
</protein>
<dbReference type="SUPFAM" id="SSF52540">
    <property type="entry name" value="P-loop containing nucleoside triphosphate hydrolases"/>
    <property type="match status" value="1"/>
</dbReference>
<keyword evidence="3" id="KW-0808">Transferase</keyword>
<dbReference type="Pfam" id="PF21694">
    <property type="entry name" value="DNA_pol3_delta_C"/>
    <property type="match status" value="1"/>
</dbReference>
<evidence type="ECO:0000256" key="2">
    <source>
        <dbReference type="ARBA" id="ARBA00017703"/>
    </source>
</evidence>
<evidence type="ECO:0000313" key="12">
    <source>
        <dbReference type="Proteomes" id="UP000036932"/>
    </source>
</evidence>
<keyword evidence="4" id="KW-0548">Nucleotidyltransferase</keyword>
<dbReference type="InterPro" id="IPR005790">
    <property type="entry name" value="DNA_polIII_delta"/>
</dbReference>
<dbReference type="PANTHER" id="PTHR34388:SF1">
    <property type="entry name" value="DNA POLYMERASE III SUBUNIT DELTA"/>
    <property type="match status" value="1"/>
</dbReference>
<dbReference type="GO" id="GO:0006261">
    <property type="term" value="P:DNA-templated DNA replication"/>
    <property type="evidence" value="ECO:0007669"/>
    <property type="project" value="TreeGrafter"/>
</dbReference>
<reference evidence="12" key="1">
    <citation type="submission" date="2015-08" db="EMBL/GenBank/DDBJ databases">
        <title>Genome sequencing project for genomic taxonomy and phylogenomics of Bacillus-like bacteria.</title>
        <authorList>
            <person name="Liu B."/>
            <person name="Wang J."/>
            <person name="Zhu Y."/>
            <person name="Liu G."/>
            <person name="Chen Q."/>
            <person name="Chen Z."/>
            <person name="Lan J."/>
            <person name="Che J."/>
            <person name="Ge C."/>
            <person name="Shi H."/>
            <person name="Pan Z."/>
            <person name="Liu X."/>
        </authorList>
    </citation>
    <scope>NUCLEOTIDE SEQUENCE [LARGE SCALE GENOMIC DNA]</scope>
    <source>
        <strain evidence="12">FJAT-22460</strain>
    </source>
</reference>
<evidence type="ECO:0000256" key="6">
    <source>
        <dbReference type="ARBA" id="ARBA00022932"/>
    </source>
</evidence>
<evidence type="ECO:0000256" key="7">
    <source>
        <dbReference type="ARBA" id="ARBA00034754"/>
    </source>
</evidence>
<feature type="domain" description="DNA polymerase III delta N-terminal" evidence="9">
    <location>
        <begin position="19"/>
        <end position="142"/>
    </location>
</feature>
<comment type="similarity">
    <text evidence="7">Belongs to the DNA polymerase HolA subunit family.</text>
</comment>
<gene>
    <name evidence="11" type="ORF">AM231_03760</name>
</gene>
<dbReference type="PATRIC" id="fig|1705565.3.peg.2629"/>
<dbReference type="OrthoDB" id="9775929at2"/>
<dbReference type="Gene3D" id="1.10.8.60">
    <property type="match status" value="1"/>
</dbReference>
<dbReference type="Gene3D" id="3.40.50.300">
    <property type="entry name" value="P-loop containing nucleotide triphosphate hydrolases"/>
    <property type="match status" value="1"/>
</dbReference>
<proteinExistence type="inferred from homology"/>
<evidence type="ECO:0000256" key="5">
    <source>
        <dbReference type="ARBA" id="ARBA00022705"/>
    </source>
</evidence>
<comment type="caution">
    <text evidence="11">The sequence shown here is derived from an EMBL/GenBank/DDBJ whole genome shotgun (WGS) entry which is preliminary data.</text>
</comment>
<dbReference type="EC" id="2.7.7.7" evidence="1"/>
<dbReference type="GO" id="GO:0009360">
    <property type="term" value="C:DNA polymerase III complex"/>
    <property type="evidence" value="ECO:0007669"/>
    <property type="project" value="InterPro"/>
</dbReference>
<dbReference type="Gene3D" id="1.20.272.10">
    <property type="match status" value="1"/>
</dbReference>
<evidence type="ECO:0000313" key="11">
    <source>
        <dbReference type="EMBL" id="KOR88348.1"/>
    </source>
</evidence>
<evidence type="ECO:0000256" key="1">
    <source>
        <dbReference type="ARBA" id="ARBA00012417"/>
    </source>
</evidence>
<dbReference type="SUPFAM" id="SSF48019">
    <property type="entry name" value="post-AAA+ oligomerization domain-like"/>
    <property type="match status" value="1"/>
</dbReference>
<dbReference type="InterPro" id="IPR048466">
    <property type="entry name" value="DNA_pol3_delta-like_C"/>
</dbReference>
<organism evidence="11 12">
    <name type="scientific">Paenibacillus solani</name>
    <dbReference type="NCBI Taxonomy" id="1705565"/>
    <lineage>
        <taxon>Bacteria</taxon>
        <taxon>Bacillati</taxon>
        <taxon>Bacillota</taxon>
        <taxon>Bacilli</taxon>
        <taxon>Bacillales</taxon>
        <taxon>Paenibacillaceae</taxon>
        <taxon>Paenibacillus</taxon>
    </lineage>
</organism>
<dbReference type="InterPro" id="IPR008921">
    <property type="entry name" value="DNA_pol3_clamp-load_cplx_C"/>
</dbReference>
<dbReference type="AlphaFoldDB" id="A0A0M1P1J2"/>
<keyword evidence="5" id="KW-0235">DNA replication</keyword>
<dbReference type="Proteomes" id="UP000036932">
    <property type="component" value="Unassembled WGS sequence"/>
</dbReference>